<dbReference type="OrthoDB" id="9794512at2"/>
<keyword evidence="2" id="KW-1003">Cell membrane</keyword>
<feature type="transmembrane region" description="Helical" evidence="6">
    <location>
        <begin position="12"/>
        <end position="37"/>
    </location>
</feature>
<keyword evidence="5 6" id="KW-0472">Membrane</keyword>
<feature type="transmembrane region" description="Helical" evidence="6">
    <location>
        <begin position="162"/>
        <end position="179"/>
    </location>
</feature>
<accession>A0A3S9VXR9</accession>
<dbReference type="EMBL" id="CP032819">
    <property type="protein sequence ID" value="AZS31318.1"/>
    <property type="molecule type" value="Genomic_DNA"/>
</dbReference>
<dbReference type="KEGG" id="buy:D8S85_18385"/>
<evidence type="ECO:0000313" key="7">
    <source>
        <dbReference type="EMBL" id="AZS31318.1"/>
    </source>
</evidence>
<feature type="transmembrane region" description="Helical" evidence="6">
    <location>
        <begin position="131"/>
        <end position="150"/>
    </location>
</feature>
<dbReference type="Proteomes" id="UP000270673">
    <property type="component" value="Chromosome"/>
</dbReference>
<evidence type="ECO:0000256" key="3">
    <source>
        <dbReference type="ARBA" id="ARBA00022692"/>
    </source>
</evidence>
<keyword evidence="4 6" id="KW-1133">Transmembrane helix</keyword>
<dbReference type="InterPro" id="IPR051449">
    <property type="entry name" value="ABC-2_transporter_component"/>
</dbReference>
<organism evidence="7 8">
    <name type="scientific">Butyricimonas faecalis</name>
    <dbReference type="NCBI Taxonomy" id="2093856"/>
    <lineage>
        <taxon>Bacteria</taxon>
        <taxon>Pseudomonadati</taxon>
        <taxon>Bacteroidota</taxon>
        <taxon>Bacteroidia</taxon>
        <taxon>Bacteroidales</taxon>
        <taxon>Odoribacteraceae</taxon>
        <taxon>Butyricimonas</taxon>
    </lineage>
</organism>
<dbReference type="RefSeq" id="WP_106481845.1">
    <property type="nucleotide sequence ID" value="NZ_CP032819.1"/>
</dbReference>
<feature type="transmembrane region" description="Helical" evidence="6">
    <location>
        <begin position="217"/>
        <end position="235"/>
    </location>
</feature>
<evidence type="ECO:0000256" key="4">
    <source>
        <dbReference type="ARBA" id="ARBA00022989"/>
    </source>
</evidence>
<dbReference type="PANTHER" id="PTHR30294">
    <property type="entry name" value="MEMBRANE COMPONENT OF ABC TRANSPORTER YHHJ-RELATED"/>
    <property type="match status" value="1"/>
</dbReference>
<dbReference type="AlphaFoldDB" id="A0A3S9VXR9"/>
<keyword evidence="3 6" id="KW-0812">Transmembrane</keyword>
<feature type="transmembrane region" description="Helical" evidence="6">
    <location>
        <begin position="96"/>
        <end position="119"/>
    </location>
</feature>
<dbReference type="Pfam" id="PF12679">
    <property type="entry name" value="ABC2_membrane_2"/>
    <property type="match status" value="1"/>
</dbReference>
<evidence type="ECO:0000256" key="1">
    <source>
        <dbReference type="ARBA" id="ARBA00004651"/>
    </source>
</evidence>
<protein>
    <submittedName>
        <fullName evidence="7">ABC transporter permease</fullName>
    </submittedName>
</protein>
<keyword evidence="8" id="KW-1185">Reference proteome</keyword>
<evidence type="ECO:0000256" key="6">
    <source>
        <dbReference type="SAM" id="Phobius"/>
    </source>
</evidence>
<dbReference type="GO" id="GO:0005886">
    <property type="term" value="C:plasma membrane"/>
    <property type="evidence" value="ECO:0007669"/>
    <property type="project" value="UniProtKB-SubCell"/>
</dbReference>
<evidence type="ECO:0000256" key="2">
    <source>
        <dbReference type="ARBA" id="ARBA00022475"/>
    </source>
</evidence>
<proteinExistence type="predicted"/>
<dbReference type="PANTHER" id="PTHR30294:SF29">
    <property type="entry name" value="MULTIDRUG ABC TRANSPORTER PERMEASE YBHS-RELATED"/>
    <property type="match status" value="1"/>
</dbReference>
<evidence type="ECO:0000313" key="8">
    <source>
        <dbReference type="Proteomes" id="UP000270673"/>
    </source>
</evidence>
<comment type="subcellular location">
    <subcellularLocation>
        <location evidence="1">Cell membrane</location>
        <topology evidence="1">Multi-pass membrane protein</topology>
    </subcellularLocation>
</comment>
<sequence length="240" mass="26623">MGAVKVIINKELKVAFNSLLIYIAYTAFLGVTGFVCWFSGKNIFSSGQASLSNLFNVFYWTLFFLIPALTMKSISEERKEGTFELLFSKPIKTGQVIMGKFLAILLQVVICLTLTLPYYITIASLGNVDHAVGFCGYLGLILVSGCYISIGMFASSLTPNTIVAFFITFAIETGFVLLFEFIAELWGSGFMAALFTYLSIGEHFDAIPRGVIDTKDLVYFISVIIIFLALAKHYISKNRF</sequence>
<dbReference type="GO" id="GO:0140359">
    <property type="term" value="F:ABC-type transporter activity"/>
    <property type="evidence" value="ECO:0007669"/>
    <property type="project" value="InterPro"/>
</dbReference>
<reference evidence="7 8" key="1">
    <citation type="submission" date="2018-10" db="EMBL/GenBank/DDBJ databases">
        <title>Butyricimonas faecalis sp. nov., isolated from human faeces and emended description of the genus Butyricimonas.</title>
        <authorList>
            <person name="Le Roy T."/>
            <person name="Van der Smissen P."/>
            <person name="Paquot A."/>
            <person name="Delzenne N."/>
            <person name="Muccioli G."/>
            <person name="Collet J.-F."/>
            <person name="Cani P.D."/>
        </authorList>
    </citation>
    <scope>NUCLEOTIDE SEQUENCE [LARGE SCALE GENOMIC DNA]</scope>
    <source>
        <strain evidence="7 8">H184</strain>
    </source>
</reference>
<name>A0A3S9VXR9_9BACT</name>
<gene>
    <name evidence="7" type="ORF">D8S85_18385</name>
</gene>
<feature type="transmembrane region" description="Helical" evidence="6">
    <location>
        <begin position="57"/>
        <end position="75"/>
    </location>
</feature>
<evidence type="ECO:0000256" key="5">
    <source>
        <dbReference type="ARBA" id="ARBA00023136"/>
    </source>
</evidence>